<dbReference type="eggNOG" id="ENOG502TGI8">
    <property type="taxonomic scope" value="Eukaryota"/>
</dbReference>
<evidence type="ECO:0008006" key="2">
    <source>
        <dbReference type="Google" id="ProtNLM"/>
    </source>
</evidence>
<dbReference type="AlphaFoldDB" id="A0A1X7T0J0"/>
<reference evidence="1" key="1">
    <citation type="submission" date="2017-05" db="UniProtKB">
        <authorList>
            <consortium name="EnsemblMetazoa"/>
        </authorList>
    </citation>
    <scope>IDENTIFICATION</scope>
</reference>
<dbReference type="PANTHER" id="PTHR46579:SF1">
    <property type="entry name" value="F5_8 TYPE C DOMAIN-CONTAINING PROTEIN"/>
    <property type="match status" value="1"/>
</dbReference>
<name>A0A1X7T0J0_AMPQE</name>
<protein>
    <recommendedName>
        <fullName evidence="2">DUF4218 domain-containing protein</fullName>
    </recommendedName>
</protein>
<proteinExistence type="predicted"/>
<dbReference type="PANTHER" id="PTHR46579">
    <property type="entry name" value="F5/8 TYPE C DOMAIN-CONTAINING PROTEIN-RELATED"/>
    <property type="match status" value="1"/>
</dbReference>
<evidence type="ECO:0000313" key="1">
    <source>
        <dbReference type="EnsemblMetazoa" id="Aqu2.1.07934_001"/>
    </source>
</evidence>
<sequence length="222" mass="25361">MNERNILLASVWFGPHKPIDYMHAVLEGVMKSLMNRWFKDSNKPYLLQRYTSSINQKMLHYLPSEYIYHLSLLVHSMHKLLSTAISLHELDQVQQQLNLFHDLVPQLYDASLCTANVHSLCHLTTQVRYWEPLWSVSAFGFESINGVLKRQIHGTRQVLHQAVSVMNLRKMLYFKKASSCGSSNNSIIVGKCFTKSFSSELSAYIGVPTAVLFLRAKIGSTV</sequence>
<accession>A0A1X7T0J0</accession>
<dbReference type="EnsemblMetazoa" id="Aqu2.1.07934_001">
    <property type="protein sequence ID" value="Aqu2.1.07934_001"/>
    <property type="gene ID" value="Aqu2.1.07934"/>
</dbReference>
<dbReference type="InParanoid" id="A0A1X7T0J0"/>
<dbReference type="OrthoDB" id="8194903at2759"/>
<organism evidence="1">
    <name type="scientific">Amphimedon queenslandica</name>
    <name type="common">Sponge</name>
    <dbReference type="NCBI Taxonomy" id="400682"/>
    <lineage>
        <taxon>Eukaryota</taxon>
        <taxon>Metazoa</taxon>
        <taxon>Porifera</taxon>
        <taxon>Demospongiae</taxon>
        <taxon>Heteroscleromorpha</taxon>
        <taxon>Haplosclerida</taxon>
        <taxon>Niphatidae</taxon>
        <taxon>Amphimedon</taxon>
    </lineage>
</organism>